<evidence type="ECO:0000313" key="3">
    <source>
        <dbReference type="Proteomes" id="UP000323886"/>
    </source>
</evidence>
<organism evidence="2 3">
    <name type="scientific">Blastochloris sulfoviridis</name>
    <dbReference type="NCBI Taxonomy" id="50712"/>
    <lineage>
        <taxon>Bacteria</taxon>
        <taxon>Pseudomonadati</taxon>
        <taxon>Pseudomonadota</taxon>
        <taxon>Alphaproteobacteria</taxon>
        <taxon>Hyphomicrobiales</taxon>
        <taxon>Blastochloridaceae</taxon>
        <taxon>Blastochloris</taxon>
    </lineage>
</organism>
<feature type="transmembrane region" description="Helical" evidence="1">
    <location>
        <begin position="65"/>
        <end position="92"/>
    </location>
</feature>
<keyword evidence="3" id="KW-1185">Reference proteome</keyword>
<gene>
    <name evidence="2" type="ORF">F1193_06250</name>
</gene>
<keyword evidence="1" id="KW-0812">Transmembrane</keyword>
<reference evidence="2 3" key="1">
    <citation type="submission" date="2019-09" db="EMBL/GenBank/DDBJ databases">
        <title>Draft Whole-Genome sequence of Blastochloris sulfoviridis DSM 729.</title>
        <authorList>
            <person name="Meyer T.E."/>
            <person name="Kyndt J.A."/>
        </authorList>
    </citation>
    <scope>NUCLEOTIDE SEQUENCE [LARGE SCALE GENOMIC DNA]</scope>
    <source>
        <strain evidence="2 3">DSM 729</strain>
    </source>
</reference>
<keyword evidence="1" id="KW-0472">Membrane</keyword>
<accession>A0A5M6I359</accession>
<evidence type="ECO:0000256" key="1">
    <source>
        <dbReference type="SAM" id="Phobius"/>
    </source>
</evidence>
<protein>
    <submittedName>
        <fullName evidence="2">Uncharacterized protein</fullName>
    </submittedName>
</protein>
<name>A0A5M6I359_9HYPH</name>
<comment type="caution">
    <text evidence="2">The sequence shown here is derived from an EMBL/GenBank/DDBJ whole genome shotgun (WGS) entry which is preliminary data.</text>
</comment>
<dbReference type="AlphaFoldDB" id="A0A5M6I359"/>
<evidence type="ECO:0000313" key="2">
    <source>
        <dbReference type="EMBL" id="KAA5602228.1"/>
    </source>
</evidence>
<dbReference type="Proteomes" id="UP000323886">
    <property type="component" value="Unassembled WGS sequence"/>
</dbReference>
<dbReference type="OrthoDB" id="8479242at2"/>
<sequence length="192" mass="20088">MTRLIVLAVAIYVAVVATLAGVLADPVQLFEPVPWYRAADFWVIPETSADRLSALAAAGRSAEGLLYTAVLGASLVLLGALASLGAGLGLTADAGRRLLPVRETLLFLCVLLLVVLTADPLVALARDLETQGVAPRAGIYAMPAYWIATIVLTCAMLGRYAAFLAHDAAAWARAGWKRAGVTGWSSSRPSEA</sequence>
<dbReference type="EMBL" id="VWPL01000008">
    <property type="protein sequence ID" value="KAA5602228.1"/>
    <property type="molecule type" value="Genomic_DNA"/>
</dbReference>
<keyword evidence="1" id="KW-1133">Transmembrane helix</keyword>
<dbReference type="RefSeq" id="WP_150096823.1">
    <property type="nucleotide sequence ID" value="NZ_VWPL01000008.1"/>
</dbReference>
<proteinExistence type="predicted"/>
<feature type="transmembrane region" description="Helical" evidence="1">
    <location>
        <begin position="137"/>
        <end position="157"/>
    </location>
</feature>
<feature type="transmembrane region" description="Helical" evidence="1">
    <location>
        <begin position="104"/>
        <end position="125"/>
    </location>
</feature>